<dbReference type="SUPFAM" id="SSF51556">
    <property type="entry name" value="Metallo-dependent hydrolases"/>
    <property type="match status" value="1"/>
</dbReference>
<name>A0ABU7RJM9_9BACT</name>
<organism evidence="3 4">
    <name type="scientific">Niabella digestorum</name>
    <dbReference type="NCBI Taxonomy" id="3117701"/>
    <lineage>
        <taxon>Bacteria</taxon>
        <taxon>Pseudomonadati</taxon>
        <taxon>Bacteroidota</taxon>
        <taxon>Chitinophagia</taxon>
        <taxon>Chitinophagales</taxon>
        <taxon>Chitinophagaceae</taxon>
        <taxon>Niabella</taxon>
    </lineage>
</organism>
<comment type="caution">
    <text evidence="3">The sequence shown here is derived from an EMBL/GenBank/DDBJ whole genome shotgun (WGS) entry which is preliminary data.</text>
</comment>
<dbReference type="PANTHER" id="PTHR43794:SF11">
    <property type="entry name" value="AMIDOHYDROLASE-RELATED DOMAIN-CONTAINING PROTEIN"/>
    <property type="match status" value="1"/>
</dbReference>
<evidence type="ECO:0000256" key="1">
    <source>
        <dbReference type="ARBA" id="ARBA00022801"/>
    </source>
</evidence>
<dbReference type="RefSeq" id="WP_330975580.1">
    <property type="nucleotide sequence ID" value="NZ_JAZGLY010000009.1"/>
</dbReference>
<keyword evidence="1" id="KW-0378">Hydrolase</keyword>
<proteinExistence type="predicted"/>
<accession>A0ABU7RJM9</accession>
<evidence type="ECO:0000313" key="3">
    <source>
        <dbReference type="EMBL" id="MEE6188174.1"/>
    </source>
</evidence>
<dbReference type="Proteomes" id="UP001357452">
    <property type="component" value="Unassembled WGS sequence"/>
</dbReference>
<dbReference type="EMBL" id="JAZGLY010000009">
    <property type="protein sequence ID" value="MEE6188174.1"/>
    <property type="molecule type" value="Genomic_DNA"/>
</dbReference>
<protein>
    <submittedName>
        <fullName evidence="3">Amidohydrolase family protein</fullName>
    </submittedName>
</protein>
<reference evidence="3 4" key="1">
    <citation type="submission" date="2024-01" db="EMBL/GenBank/DDBJ databases">
        <title>Niabella digestum sp. nov., isolated from waste digestion system.</title>
        <authorList>
            <person name="Zhang L."/>
        </authorList>
    </citation>
    <scope>NUCLEOTIDE SEQUENCE [LARGE SCALE GENOMIC DNA]</scope>
    <source>
        <strain evidence="3 4">A18</strain>
    </source>
</reference>
<feature type="domain" description="Amidohydrolase-related" evidence="2">
    <location>
        <begin position="50"/>
        <end position="372"/>
    </location>
</feature>
<dbReference type="InterPro" id="IPR006680">
    <property type="entry name" value="Amidohydro-rel"/>
</dbReference>
<dbReference type="InterPro" id="IPR050287">
    <property type="entry name" value="MTA/SAH_deaminase"/>
</dbReference>
<dbReference type="Pfam" id="PF01979">
    <property type="entry name" value="Amidohydro_1"/>
    <property type="match status" value="1"/>
</dbReference>
<dbReference type="PANTHER" id="PTHR43794">
    <property type="entry name" value="AMINOHYDROLASE SSNA-RELATED"/>
    <property type="match status" value="1"/>
</dbReference>
<sequence length="373" mass="42130">MRFNKLSAKQLFDGYRIRENSVLILKDDGAVENIVSLEEAGDDVQEVEGVLTPGFVNCHCHLELSHLKGAIPEQTGLTGFLLQIMQKRVFPEETILQAIVDAEQEMQESGIVAVGDICNTTHTLTQKQKNNLYYHNFVEAMGAQPAAADRNFGIYKSVYRIFSDHFSMDRVSLTPHAPYSMSDALWEKLMSFPQNGILSIHNQETEAENLWFEQKTGAFEQFFKALGMEMDFFKPSGKTSLQTYLHHFRPGHRVILVHNVYTSPSDIAFVHQAGTDVFWCLCPHANFYISRMLPPVELLMQNNCNIVLGTDSLASNHQLSIAAEIKLLQQYFPAIPLENMLQWATLNGARALKIDHQYGSFEKGKKPGIAVFK</sequence>
<keyword evidence="4" id="KW-1185">Reference proteome</keyword>
<dbReference type="Gene3D" id="3.20.20.140">
    <property type="entry name" value="Metal-dependent hydrolases"/>
    <property type="match status" value="1"/>
</dbReference>
<gene>
    <name evidence="3" type="ORF">V2H41_12910</name>
</gene>
<evidence type="ECO:0000313" key="4">
    <source>
        <dbReference type="Proteomes" id="UP001357452"/>
    </source>
</evidence>
<evidence type="ECO:0000259" key="2">
    <source>
        <dbReference type="Pfam" id="PF01979"/>
    </source>
</evidence>
<dbReference type="InterPro" id="IPR032466">
    <property type="entry name" value="Metal_Hydrolase"/>
</dbReference>